<feature type="compositionally biased region" description="Polar residues" evidence="1">
    <location>
        <begin position="548"/>
        <end position="577"/>
    </location>
</feature>
<gene>
    <name evidence="2" type="ORF">BG015_011267</name>
</gene>
<dbReference type="Proteomes" id="UP000748756">
    <property type="component" value="Unassembled WGS sequence"/>
</dbReference>
<comment type="caution">
    <text evidence="2">The sequence shown here is derived from an EMBL/GenBank/DDBJ whole genome shotgun (WGS) entry which is preliminary data.</text>
</comment>
<organism evidence="2 3">
    <name type="scientific">Linnemannia schmuckeri</name>
    <dbReference type="NCBI Taxonomy" id="64567"/>
    <lineage>
        <taxon>Eukaryota</taxon>
        <taxon>Fungi</taxon>
        <taxon>Fungi incertae sedis</taxon>
        <taxon>Mucoromycota</taxon>
        <taxon>Mortierellomycotina</taxon>
        <taxon>Mortierellomycetes</taxon>
        <taxon>Mortierellales</taxon>
        <taxon>Mortierellaceae</taxon>
        <taxon>Linnemannia</taxon>
    </lineage>
</organism>
<evidence type="ECO:0000256" key="1">
    <source>
        <dbReference type="SAM" id="MobiDB-lite"/>
    </source>
</evidence>
<dbReference type="AlphaFoldDB" id="A0A9P5S7B9"/>
<name>A0A9P5S7B9_9FUNG</name>
<feature type="compositionally biased region" description="Basic and acidic residues" evidence="1">
    <location>
        <begin position="446"/>
        <end position="460"/>
    </location>
</feature>
<proteinExistence type="predicted"/>
<evidence type="ECO:0000313" key="3">
    <source>
        <dbReference type="Proteomes" id="UP000748756"/>
    </source>
</evidence>
<protein>
    <submittedName>
        <fullName evidence="2">Uncharacterized protein</fullName>
    </submittedName>
</protein>
<feature type="region of interest" description="Disordered" evidence="1">
    <location>
        <begin position="197"/>
        <end position="219"/>
    </location>
</feature>
<reference evidence="2" key="1">
    <citation type="journal article" date="2020" name="Fungal Divers.">
        <title>Resolving the Mortierellaceae phylogeny through synthesis of multi-gene phylogenetics and phylogenomics.</title>
        <authorList>
            <person name="Vandepol N."/>
            <person name="Liber J."/>
            <person name="Desiro A."/>
            <person name="Na H."/>
            <person name="Kennedy M."/>
            <person name="Barry K."/>
            <person name="Grigoriev I.V."/>
            <person name="Miller A.N."/>
            <person name="O'Donnell K."/>
            <person name="Stajich J.E."/>
            <person name="Bonito G."/>
        </authorList>
    </citation>
    <scope>NUCLEOTIDE SEQUENCE</scope>
    <source>
        <strain evidence="2">NRRL 6426</strain>
    </source>
</reference>
<feature type="compositionally biased region" description="Basic and acidic residues" evidence="1">
    <location>
        <begin position="297"/>
        <end position="310"/>
    </location>
</feature>
<feature type="compositionally biased region" description="Low complexity" evidence="1">
    <location>
        <begin position="602"/>
        <end position="617"/>
    </location>
</feature>
<feature type="compositionally biased region" description="Low complexity" evidence="1">
    <location>
        <begin position="493"/>
        <end position="512"/>
    </location>
</feature>
<accession>A0A9P5S7B9</accession>
<feature type="compositionally biased region" description="Basic and acidic residues" evidence="1">
    <location>
        <begin position="347"/>
        <end position="359"/>
    </location>
</feature>
<evidence type="ECO:0000313" key="2">
    <source>
        <dbReference type="EMBL" id="KAF9155030.1"/>
    </source>
</evidence>
<feature type="compositionally biased region" description="Polar residues" evidence="1">
    <location>
        <begin position="281"/>
        <end position="296"/>
    </location>
</feature>
<feature type="compositionally biased region" description="Acidic residues" evidence="1">
    <location>
        <begin position="367"/>
        <end position="388"/>
    </location>
</feature>
<feature type="compositionally biased region" description="Acidic residues" evidence="1">
    <location>
        <begin position="311"/>
        <end position="345"/>
    </location>
</feature>
<dbReference type="EMBL" id="JAAAUQ010000086">
    <property type="protein sequence ID" value="KAF9155030.1"/>
    <property type="molecule type" value="Genomic_DNA"/>
</dbReference>
<feature type="region of interest" description="Disordered" evidence="1">
    <location>
        <begin position="477"/>
        <end position="619"/>
    </location>
</feature>
<keyword evidence="3" id="KW-1185">Reference proteome</keyword>
<sequence length="710" mass="77340">MSSTPQLPLELWFQILNQTLNLLLPTATTPRLYSTYILPLLLTSHTFHEHCHPITAPHLRKHKLLQLFTRWKAAHSREVHFYHHPLRTHVRYALPDRVGNPPGEEYETLYSFIKRAYLFGCESVCGTVIPVEGGLEAPPAVPAAAATPGALGAVPPTQNGEAQTAVPAAGAIPSPASAATGTGATPVLGNLIIAPPPAPVAPPAPTHHGGDGGGQGWKGHALQWHVANPTFAAEGTLELYSDVVEEYRRVVCGSPASRERAREMELVMDRIKNPHRYASTEPIQGSNRSSQQSAVDQRTEMEHMDRIKDIAEEDEEDMEENDDEDDDIEDDETDMIERDEGELLSEIEAKGGLRRRDSGHGQSSSDMDIDDDLDEDDEGDEDEDEDMMGLDQQENHRYHHTTTNDKMENGSNSGRSRNSSKREPETMAMDYQLEEASRHRRGLRSRKMERSYSTTEQERLIMDMALDKPYHAMASLSPFHPVESKGRLPPAPSGSSSASSSSSSSTSPTSSALGCTRSGSPAPFTPLAPSTRKSRDTMGYSRPKSPRNALQRSHSSPGTTTAGVRMPTTINNNNRSQIGAGPLDIPSSESTTTPPFSPLDNTTTAPSPTSSQTQSQQLPRALRAEDLDFDLASACANTFASDLAFVLARVPGLGAHFHRFEQLAKLKLHVGWAKHAQSRGGNDVFVMSCSRLIGLLAPLANTPLVSERGG</sequence>
<feature type="region of interest" description="Disordered" evidence="1">
    <location>
        <begin position="271"/>
        <end position="460"/>
    </location>
</feature>
<dbReference type="OrthoDB" id="2436310at2759"/>